<keyword evidence="4 6" id="KW-0418">Kinase</keyword>
<comment type="subcellular location">
    <subcellularLocation>
        <location evidence="6">Cytoplasm</location>
    </subcellularLocation>
</comment>
<evidence type="ECO:0000313" key="9">
    <source>
        <dbReference type="Proteomes" id="UP000823485"/>
    </source>
</evidence>
<name>A0ABS2R265_9BACI</name>
<dbReference type="EMBL" id="JAFBFH010000003">
    <property type="protein sequence ID" value="MBM7713726.1"/>
    <property type="molecule type" value="Genomic_DNA"/>
</dbReference>
<keyword evidence="2 6" id="KW-0808">Transferase</keyword>
<dbReference type="GO" id="GO:0003872">
    <property type="term" value="F:6-phosphofructokinase activity"/>
    <property type="evidence" value="ECO:0007669"/>
    <property type="project" value="UniProtKB-EC"/>
</dbReference>
<comment type="pathway">
    <text evidence="6">Carbohydrate degradation; glycolysis; D-glyceraldehyde 3-phosphate and glycerone phosphate from D-glucose: step 3/4.</text>
</comment>
<feature type="site" description="Important for catalytic activity; stabilizes the transition state when the phosphoryl donor is PPi" evidence="6">
    <location>
        <position position="134"/>
    </location>
</feature>
<feature type="active site" description="Proton acceptor" evidence="6">
    <location>
        <position position="137"/>
    </location>
</feature>
<reference evidence="8 9" key="1">
    <citation type="submission" date="2021-01" db="EMBL/GenBank/DDBJ databases">
        <title>Genomic Encyclopedia of Type Strains, Phase IV (KMG-IV): sequencing the most valuable type-strain genomes for metagenomic binning, comparative biology and taxonomic classification.</title>
        <authorList>
            <person name="Goeker M."/>
        </authorList>
    </citation>
    <scope>NUCLEOTIDE SEQUENCE [LARGE SCALE GENOMIC DNA]</scope>
    <source>
        <strain evidence="8 9">DSM 105453</strain>
    </source>
</reference>
<feature type="binding site" evidence="6">
    <location>
        <position position="12"/>
    </location>
    <ligand>
        <name>diphosphate</name>
        <dbReference type="ChEBI" id="CHEBI:33019"/>
    </ligand>
</feature>
<comment type="caution">
    <text evidence="8">The sequence shown here is derived from an EMBL/GenBank/DDBJ whole genome shotgun (WGS) entry which is preliminary data.</text>
</comment>
<evidence type="ECO:0000313" key="8">
    <source>
        <dbReference type="EMBL" id="MBM7713726.1"/>
    </source>
</evidence>
<gene>
    <name evidence="6" type="primary">pfp</name>
    <name evidence="8" type="ORF">JOC94_000695</name>
</gene>
<keyword evidence="3 6" id="KW-0479">Metal-binding</keyword>
<dbReference type="EC" id="2.7.1.90" evidence="6"/>
<dbReference type="PRINTS" id="PR00476">
    <property type="entry name" value="PHFRCTKINASE"/>
</dbReference>
<comment type="caution">
    <text evidence="6">Lacks conserved residue(s) required for the propagation of feature annotation.</text>
</comment>
<keyword evidence="6" id="KW-0324">Glycolysis</keyword>
<sequence length="401" mass="44840">MKSNGIIVQSGGPTAVINNSVIGIIDEMKYSGFQGEIYGSVGGILGLINESFIELGNLSVRDRIRLRWTPGAALGTCRYKLTFDEVEVIIKNLKKHSIHFLFYIGGNGSMQVAKMIHDTAAIMKYDLAVIGIPKSIDNDLLGTDHSPGYGSAAKFLATSILDMKMDVASYPETNQLTIIETMGRHTGWLAAACSLTVSDREDSQTLIYIPEVPFCLTSCIEKVVNAHENKRNTFLITAEGLKNSAGQYINHDELEYDTLNRPKLGGVSTYLKEIIEAKTGIRTRAIETSILQRSSILLASKTDVDEAYEIGRESWKYALKGYSGVMIAMERANHQDTDYKMMYRPKLLKEVAGKEKYFPVEWYDKKNNIMTDEFIRYVEPLIQGEMMIPIENGLPVYKQVI</sequence>
<dbReference type="HAMAP" id="MF_01978">
    <property type="entry name" value="Phosphofructokinase_II_B2"/>
    <property type="match status" value="1"/>
</dbReference>
<comment type="similarity">
    <text evidence="6">Belongs to the phosphofructokinase type A (PFKA) family. PPi-dependent PFK group II subfamily. Clade 'B2' sub-subfamily.</text>
</comment>
<feature type="domain" description="Phosphofructokinase" evidence="7">
    <location>
        <begin position="6"/>
        <end position="294"/>
    </location>
</feature>
<feature type="binding site" evidence="6">
    <location>
        <position position="107"/>
    </location>
    <ligand>
        <name>Mg(2+)</name>
        <dbReference type="ChEBI" id="CHEBI:18420"/>
        <note>catalytic</note>
    </ligand>
</feature>
<dbReference type="Pfam" id="PF00365">
    <property type="entry name" value="PFK"/>
    <property type="match status" value="1"/>
</dbReference>
<feature type="binding site" evidence="6">
    <location>
        <position position="239"/>
    </location>
    <ligand>
        <name>substrate</name>
    </ligand>
</feature>
<keyword evidence="6" id="KW-0963">Cytoplasm</keyword>
<evidence type="ECO:0000256" key="3">
    <source>
        <dbReference type="ARBA" id="ARBA00022723"/>
    </source>
</evidence>
<dbReference type="InterPro" id="IPR011404">
    <property type="entry name" value="PPi-PFK"/>
</dbReference>
<keyword evidence="5 6" id="KW-0460">Magnesium</keyword>
<organism evidence="8 9">
    <name type="scientific">Siminovitchia thermophila</name>
    <dbReference type="NCBI Taxonomy" id="1245522"/>
    <lineage>
        <taxon>Bacteria</taxon>
        <taxon>Bacillati</taxon>
        <taxon>Bacillota</taxon>
        <taxon>Bacilli</taxon>
        <taxon>Bacillales</taxon>
        <taxon>Bacillaceae</taxon>
        <taxon>Siminovitchia</taxon>
    </lineage>
</organism>
<dbReference type="NCBIfam" id="NF010675">
    <property type="entry name" value="PRK14072.1"/>
    <property type="match status" value="1"/>
</dbReference>
<accession>A0ABS2R265</accession>
<dbReference type="InterPro" id="IPR035966">
    <property type="entry name" value="PKF_sf"/>
</dbReference>
<evidence type="ECO:0000256" key="4">
    <source>
        <dbReference type="ARBA" id="ARBA00022777"/>
    </source>
</evidence>
<dbReference type="PANTHER" id="PTHR45770">
    <property type="entry name" value="ATP-DEPENDENT 6-PHOSPHOFRUCTOKINASE 1"/>
    <property type="match status" value="1"/>
</dbReference>
<proteinExistence type="inferred from homology"/>
<comment type="subunit">
    <text evidence="6">Homodimer.</text>
</comment>
<comment type="activity regulation">
    <text evidence="6">Non-allosteric.</text>
</comment>
<dbReference type="InterPro" id="IPR000023">
    <property type="entry name" value="Phosphofructokinase_dom"/>
</dbReference>
<dbReference type="RefSeq" id="WP_205178631.1">
    <property type="nucleotide sequence ID" value="NZ_JAFBFH010000003.1"/>
</dbReference>
<protein>
    <recommendedName>
        <fullName evidence="6">Pyrophosphate--fructose 6-phosphate 1-phosphotransferase</fullName>
        <ecNumber evidence="6">2.7.1.90</ecNumber>
    </recommendedName>
    <alternativeName>
        <fullName evidence="6">6-phosphofructokinase, pyrophosphate dependent</fullName>
    </alternativeName>
    <alternativeName>
        <fullName evidence="6">PPi-dependent phosphofructokinase</fullName>
        <shortName evidence="6">PPi-PFK</shortName>
    </alternativeName>
    <alternativeName>
        <fullName evidence="6">Pyrophosphate-dependent 6-phosphofructose-1-kinase</fullName>
    </alternativeName>
</protein>
<evidence type="ECO:0000256" key="1">
    <source>
        <dbReference type="ARBA" id="ARBA00001946"/>
    </source>
</evidence>
<evidence type="ECO:0000256" key="6">
    <source>
        <dbReference type="HAMAP-Rule" id="MF_01978"/>
    </source>
</evidence>
<evidence type="ECO:0000259" key="7">
    <source>
        <dbReference type="Pfam" id="PF00365"/>
    </source>
</evidence>
<feature type="binding site" evidence="6">
    <location>
        <begin position="182"/>
        <end position="184"/>
    </location>
    <ligand>
        <name>substrate</name>
    </ligand>
</feature>
<dbReference type="Gene3D" id="3.40.50.450">
    <property type="match status" value="1"/>
</dbReference>
<evidence type="ECO:0000256" key="2">
    <source>
        <dbReference type="ARBA" id="ARBA00022679"/>
    </source>
</evidence>
<comment type="catalytic activity">
    <reaction evidence="6">
        <text>beta-D-fructose 6-phosphate + diphosphate = beta-D-fructose 1,6-bisphosphate + phosphate + H(+)</text>
        <dbReference type="Rhea" id="RHEA:13613"/>
        <dbReference type="ChEBI" id="CHEBI:15378"/>
        <dbReference type="ChEBI" id="CHEBI:32966"/>
        <dbReference type="ChEBI" id="CHEBI:33019"/>
        <dbReference type="ChEBI" id="CHEBI:43474"/>
        <dbReference type="ChEBI" id="CHEBI:57634"/>
        <dbReference type="EC" id="2.7.1.90"/>
    </reaction>
</comment>
<comment type="cofactor">
    <cofactor evidence="1 6">
        <name>Mg(2+)</name>
        <dbReference type="ChEBI" id="CHEBI:18420"/>
    </cofactor>
</comment>
<dbReference type="InterPro" id="IPR050929">
    <property type="entry name" value="PFKA"/>
</dbReference>
<dbReference type="Proteomes" id="UP000823485">
    <property type="component" value="Unassembled WGS sequence"/>
</dbReference>
<dbReference type="PIRSF" id="PIRSF036483">
    <property type="entry name" value="PFK_XF0274"/>
    <property type="match status" value="1"/>
</dbReference>
<dbReference type="Gene3D" id="3.40.50.460">
    <property type="entry name" value="Phosphofructokinase domain"/>
    <property type="match status" value="1"/>
</dbReference>
<dbReference type="SUPFAM" id="SSF53784">
    <property type="entry name" value="Phosphofructokinase"/>
    <property type="match status" value="1"/>
</dbReference>
<dbReference type="InterPro" id="IPR022953">
    <property type="entry name" value="ATP_PFK"/>
</dbReference>
<comment type="function">
    <text evidence="6">Catalyzes the phosphorylation of D-fructose 6-phosphate, the first committing step of glycolysis. Uses inorganic phosphate (PPi) as phosphoryl donor instead of ATP like common ATP-dependent phosphofructokinases (ATP-PFKs), which renders the reaction reversible, and can thus function both in glycolysis and gluconeogenesis. Consistently, PPi-PFK can replace the enzymes of both the forward (ATP-PFK) and reverse (fructose-bisphosphatase (FBPase)) reactions.</text>
</comment>
<evidence type="ECO:0000256" key="5">
    <source>
        <dbReference type="ARBA" id="ARBA00022842"/>
    </source>
</evidence>
<keyword evidence="9" id="KW-1185">Reference proteome</keyword>